<accession>A0A7Z0DAE8</accession>
<dbReference type="AlphaFoldDB" id="A0A7Z0DAE8"/>
<evidence type="ECO:0000256" key="6">
    <source>
        <dbReference type="SAM" id="MobiDB-lite"/>
    </source>
</evidence>
<dbReference type="Gene3D" id="1.10.580.10">
    <property type="entry name" value="Citrate Synthase, domain 1"/>
    <property type="match status" value="2"/>
</dbReference>
<dbReference type="GO" id="GO:0005975">
    <property type="term" value="P:carbohydrate metabolic process"/>
    <property type="evidence" value="ECO:0007669"/>
    <property type="project" value="TreeGrafter"/>
</dbReference>
<evidence type="ECO:0000256" key="1">
    <source>
        <dbReference type="ARBA" id="ARBA00005163"/>
    </source>
</evidence>
<keyword evidence="8" id="KW-0012">Acyltransferase</keyword>
<dbReference type="Pfam" id="PF00285">
    <property type="entry name" value="Citrate_synt"/>
    <property type="match status" value="1"/>
</dbReference>
<dbReference type="PANTHER" id="PTHR11739:SF4">
    <property type="entry name" value="CITRATE SYNTHASE, PEROXISOMAL"/>
    <property type="match status" value="1"/>
</dbReference>
<evidence type="ECO:0000256" key="5">
    <source>
        <dbReference type="RuleBase" id="RU003406"/>
    </source>
</evidence>
<dbReference type="PROSITE" id="PS00480">
    <property type="entry name" value="CITRATE_SYNTHASE"/>
    <property type="match status" value="1"/>
</dbReference>
<evidence type="ECO:0000256" key="3">
    <source>
        <dbReference type="ARBA" id="ARBA00012972"/>
    </source>
</evidence>
<comment type="pathway">
    <text evidence="1">Carbohydrate metabolism; tricarboxylic acid cycle.</text>
</comment>
<evidence type="ECO:0000256" key="2">
    <source>
        <dbReference type="ARBA" id="ARBA00010566"/>
    </source>
</evidence>
<dbReference type="GO" id="GO:0005829">
    <property type="term" value="C:cytosol"/>
    <property type="evidence" value="ECO:0007669"/>
    <property type="project" value="TreeGrafter"/>
</dbReference>
<feature type="compositionally biased region" description="Low complexity" evidence="6">
    <location>
        <begin position="197"/>
        <end position="210"/>
    </location>
</feature>
<evidence type="ECO:0000313" key="8">
    <source>
        <dbReference type="EMBL" id="NYI71746.1"/>
    </source>
</evidence>
<evidence type="ECO:0000256" key="4">
    <source>
        <dbReference type="ARBA" id="ARBA00022679"/>
    </source>
</evidence>
<dbReference type="PANTHER" id="PTHR11739">
    <property type="entry name" value="CITRATE SYNTHASE"/>
    <property type="match status" value="1"/>
</dbReference>
<dbReference type="InterPro" id="IPR002020">
    <property type="entry name" value="Citrate_synthase"/>
</dbReference>
<comment type="caution">
    <text evidence="8">The sequence shown here is derived from an EMBL/GenBank/DDBJ whole genome shotgun (WGS) entry which is preliminary data.</text>
</comment>
<protein>
    <recommendedName>
        <fullName evidence="3">citrate synthase (unknown stereospecificity)</fullName>
        <ecNumber evidence="3">2.3.3.16</ecNumber>
    </recommendedName>
</protein>
<gene>
    <name evidence="8" type="ORF">GGQ54_002306</name>
</gene>
<dbReference type="InterPro" id="IPR009061">
    <property type="entry name" value="DNA-bd_dom_put_sf"/>
</dbReference>
<dbReference type="SUPFAM" id="SSF46955">
    <property type="entry name" value="Putative DNA-binding domain"/>
    <property type="match status" value="1"/>
</dbReference>
<keyword evidence="4 5" id="KW-0808">Transferase</keyword>
<evidence type="ECO:0000313" key="9">
    <source>
        <dbReference type="Proteomes" id="UP000527616"/>
    </source>
</evidence>
<dbReference type="InterPro" id="IPR036969">
    <property type="entry name" value="Citrate_synthase_sf"/>
</dbReference>
<dbReference type="UniPathway" id="UPA00223"/>
<sequence>MSDELISTQQAADLLGVRVSTVYAYVSRGLLHRVEDGRSRQDGSRFRRDEVSRLTERRHRPRRGVFEVTVDTAVTSLDPGGRLLFRGRDAGELAERGTFERVAELIWDEPAPRVPWPACPGAPVDAVAGYSRCDRIRLGILYAAATDPERDDLSAEHFRQAGRRAIATAIATLRGTTGRAVGEGQGDPILVEPTPVDPTLAEPTPTDPTLTEPTLADPTLAEPIPPGAVAAGTWAGLVARPPTPAQLRAVDIALGVLADHELATSTLAARAAASTGADPYLIMLTGASAMAGHRHGAASAPAYDLLSRELLDPVDVDTVPAGFGHTVYTGPDPRLEVLLAAVDRFAPDVVAAVDQLAARVARRHRIAPNVDLGLAALSIGAGLPRDAGSVIFTLARLAGFVAHGIEEQGKPLRFRPRATYTGQPETGTGGPT</sequence>
<dbReference type="Pfam" id="PF12728">
    <property type="entry name" value="HTH_17"/>
    <property type="match status" value="1"/>
</dbReference>
<dbReference type="GO" id="GO:0006099">
    <property type="term" value="P:tricarboxylic acid cycle"/>
    <property type="evidence" value="ECO:0007669"/>
    <property type="project" value="UniProtKB-UniPathway"/>
</dbReference>
<dbReference type="Proteomes" id="UP000527616">
    <property type="component" value="Unassembled WGS sequence"/>
</dbReference>
<feature type="domain" description="Helix-turn-helix" evidence="7">
    <location>
        <begin position="6"/>
        <end position="58"/>
    </location>
</feature>
<dbReference type="InterPro" id="IPR041657">
    <property type="entry name" value="HTH_17"/>
</dbReference>
<proteinExistence type="inferred from homology"/>
<dbReference type="SUPFAM" id="SSF48256">
    <property type="entry name" value="Citrate synthase"/>
    <property type="match status" value="1"/>
</dbReference>
<organism evidence="8 9">
    <name type="scientific">Naumannella cuiyingiana</name>
    <dbReference type="NCBI Taxonomy" id="1347891"/>
    <lineage>
        <taxon>Bacteria</taxon>
        <taxon>Bacillati</taxon>
        <taxon>Actinomycetota</taxon>
        <taxon>Actinomycetes</taxon>
        <taxon>Propionibacteriales</taxon>
        <taxon>Propionibacteriaceae</taxon>
        <taxon>Naumannella</taxon>
    </lineage>
</organism>
<reference evidence="8 9" key="1">
    <citation type="submission" date="2020-07" db="EMBL/GenBank/DDBJ databases">
        <title>Sequencing the genomes of 1000 actinobacteria strains.</title>
        <authorList>
            <person name="Klenk H.-P."/>
        </authorList>
    </citation>
    <scope>NUCLEOTIDE SEQUENCE [LARGE SCALE GENOMIC DNA]</scope>
    <source>
        <strain evidence="8 9">DSM 103164</strain>
    </source>
</reference>
<dbReference type="InterPro" id="IPR016143">
    <property type="entry name" value="Citrate_synth-like_sm_a-sub"/>
</dbReference>
<dbReference type="InterPro" id="IPR019810">
    <property type="entry name" value="Citrate_synthase_AS"/>
</dbReference>
<name>A0A7Z0DAE8_9ACTN</name>
<dbReference type="EC" id="2.3.3.16" evidence="3"/>
<dbReference type="GO" id="GO:0036440">
    <property type="term" value="F:citrate synthase activity"/>
    <property type="evidence" value="ECO:0007669"/>
    <property type="project" value="UniProtKB-EC"/>
</dbReference>
<dbReference type="RefSeq" id="WP_179445532.1">
    <property type="nucleotide sequence ID" value="NZ_JACBZS010000001.1"/>
</dbReference>
<evidence type="ECO:0000259" key="7">
    <source>
        <dbReference type="Pfam" id="PF12728"/>
    </source>
</evidence>
<dbReference type="InterPro" id="IPR016142">
    <property type="entry name" value="Citrate_synth-like_lrg_a-sub"/>
</dbReference>
<comment type="similarity">
    <text evidence="2 5">Belongs to the citrate synthase family.</text>
</comment>
<feature type="region of interest" description="Disordered" evidence="6">
    <location>
        <begin position="178"/>
        <end position="210"/>
    </location>
</feature>
<dbReference type="Gene3D" id="1.10.230.10">
    <property type="entry name" value="Cytochrome P450-Terp, domain 2"/>
    <property type="match status" value="1"/>
</dbReference>
<dbReference type="EMBL" id="JACBZS010000001">
    <property type="protein sequence ID" value="NYI71746.1"/>
    <property type="molecule type" value="Genomic_DNA"/>
</dbReference>
<keyword evidence="9" id="KW-1185">Reference proteome</keyword>